<sequence>IDSPLNIVDGKLKMSEKPGLGIELDVEFIEAHLDEDWK</sequence>
<dbReference type="SUPFAM" id="SSF51604">
    <property type="entry name" value="Enolase C-terminal domain-like"/>
    <property type="match status" value="1"/>
</dbReference>
<feature type="non-terminal residue" evidence="1">
    <location>
        <position position="1"/>
    </location>
</feature>
<name>A0A382XVW4_9ZZZZ</name>
<protein>
    <recommendedName>
        <fullName evidence="2">Enolase C-terminal domain-containing protein</fullName>
    </recommendedName>
</protein>
<dbReference type="EMBL" id="UINC01170402">
    <property type="protein sequence ID" value="SVD74428.1"/>
    <property type="molecule type" value="Genomic_DNA"/>
</dbReference>
<dbReference type="Gene3D" id="3.20.20.120">
    <property type="entry name" value="Enolase-like C-terminal domain"/>
    <property type="match status" value="1"/>
</dbReference>
<dbReference type="InterPro" id="IPR036849">
    <property type="entry name" value="Enolase-like_C_sf"/>
</dbReference>
<gene>
    <name evidence="1" type="ORF">METZ01_LOCUS427282</name>
</gene>
<evidence type="ECO:0008006" key="2">
    <source>
        <dbReference type="Google" id="ProtNLM"/>
    </source>
</evidence>
<dbReference type="AlphaFoldDB" id="A0A382XVW4"/>
<reference evidence="1" key="1">
    <citation type="submission" date="2018-05" db="EMBL/GenBank/DDBJ databases">
        <authorList>
            <person name="Lanie J.A."/>
            <person name="Ng W.-L."/>
            <person name="Kazmierczak K.M."/>
            <person name="Andrzejewski T.M."/>
            <person name="Davidsen T.M."/>
            <person name="Wayne K.J."/>
            <person name="Tettelin H."/>
            <person name="Glass J.I."/>
            <person name="Rusch D."/>
            <person name="Podicherti R."/>
            <person name="Tsui H.-C.T."/>
            <person name="Winkler M.E."/>
        </authorList>
    </citation>
    <scope>NUCLEOTIDE SEQUENCE</scope>
</reference>
<evidence type="ECO:0000313" key="1">
    <source>
        <dbReference type="EMBL" id="SVD74428.1"/>
    </source>
</evidence>
<accession>A0A382XVW4</accession>
<organism evidence="1">
    <name type="scientific">marine metagenome</name>
    <dbReference type="NCBI Taxonomy" id="408172"/>
    <lineage>
        <taxon>unclassified sequences</taxon>
        <taxon>metagenomes</taxon>
        <taxon>ecological metagenomes</taxon>
    </lineage>
</organism>
<proteinExistence type="predicted"/>